<organism evidence="3 4">
    <name type="scientific">Pseudorhizobium banfieldiae</name>
    <dbReference type="NCBI Taxonomy" id="1125847"/>
    <lineage>
        <taxon>Bacteria</taxon>
        <taxon>Pseudomonadati</taxon>
        <taxon>Pseudomonadota</taxon>
        <taxon>Alphaproteobacteria</taxon>
        <taxon>Hyphomicrobiales</taxon>
        <taxon>Rhizobiaceae</taxon>
        <taxon>Rhizobium/Agrobacterium group</taxon>
        <taxon>Pseudorhizobium</taxon>
    </lineage>
</organism>
<dbReference type="RefSeq" id="WP_342025639.1">
    <property type="nucleotide sequence ID" value="NZ_FO082820.1"/>
</dbReference>
<dbReference type="Gene3D" id="1.10.443.10">
    <property type="entry name" value="Intergrase catalytic core"/>
    <property type="match status" value="1"/>
</dbReference>
<name>L0NM20_9HYPH</name>
<evidence type="ECO:0000256" key="1">
    <source>
        <dbReference type="ARBA" id="ARBA00023172"/>
    </source>
</evidence>
<dbReference type="AlphaFoldDB" id="L0NM20"/>
<dbReference type="GO" id="GO:0006310">
    <property type="term" value="P:DNA recombination"/>
    <property type="evidence" value="ECO:0007669"/>
    <property type="project" value="UniProtKB-KW"/>
</dbReference>
<reference evidence="3 4" key="1">
    <citation type="journal article" date="2013" name="Genome Biol. Evol.">
        <title>Life in an arsenic-containing gold mine: genome and physiology of the autotrophic arsenite-oxidizing bacterium rhizobium sp. NT-26.</title>
        <authorList>
            <person name="Andres J."/>
            <person name="Arsene-Ploetze F."/>
            <person name="Barbe V."/>
            <person name="Brochier-Armanet C."/>
            <person name="Cleiss-Arnold J."/>
            <person name="Coppee J.Y."/>
            <person name="Dillies M.A."/>
            <person name="Geist"/>
            <person name="L"/>
            <person name="Joublin A."/>
            <person name="Koechler S."/>
            <person name="Lassalle F."/>
            <person name="Marchal M."/>
            <person name="Medigue C."/>
            <person name="Muller D."/>
            <person name="Nesme X."/>
            <person name="Plewniak F."/>
            <person name="Proux C."/>
            <person name="Ramirez-Bahena M.H."/>
            <person name="Schenowitz C."/>
            <person name="Sismeiro O."/>
            <person name="Vallenet D."/>
            <person name="Santini J.M."/>
            <person name="Bertin P.N."/>
        </authorList>
    </citation>
    <scope>NUCLEOTIDE SEQUENCE [LARGE SCALE GENOMIC DNA]</scope>
    <source>
        <strain evidence="3 4">NT-26</strain>
    </source>
</reference>
<dbReference type="InterPro" id="IPR013762">
    <property type="entry name" value="Integrase-like_cat_sf"/>
</dbReference>
<dbReference type="Pfam" id="PF20172">
    <property type="entry name" value="DUF6538"/>
    <property type="match status" value="1"/>
</dbReference>
<dbReference type="GO" id="GO:0015074">
    <property type="term" value="P:DNA integration"/>
    <property type="evidence" value="ECO:0007669"/>
    <property type="project" value="InterPro"/>
</dbReference>
<dbReference type="STRING" id="1125847.NT26_4119"/>
<evidence type="ECO:0000313" key="4">
    <source>
        <dbReference type="Proteomes" id="UP000010792"/>
    </source>
</evidence>
<evidence type="ECO:0000259" key="2">
    <source>
        <dbReference type="Pfam" id="PF20172"/>
    </source>
</evidence>
<dbReference type="InterPro" id="IPR011010">
    <property type="entry name" value="DNA_brk_join_enz"/>
</dbReference>
<dbReference type="KEGG" id="rht:NT26_4119"/>
<dbReference type="SUPFAM" id="SSF56349">
    <property type="entry name" value="DNA breaking-rejoining enzymes"/>
    <property type="match status" value="1"/>
</dbReference>
<proteinExistence type="predicted"/>
<keyword evidence="1" id="KW-0233">DNA recombination</keyword>
<feature type="domain" description="DUF6538" evidence="2">
    <location>
        <begin position="2"/>
        <end position="54"/>
    </location>
</feature>
<dbReference type="Proteomes" id="UP000010792">
    <property type="component" value="Chromosome"/>
</dbReference>
<sequence>MRRGEIYYFRRVVPSSHRSLLGKREILISLRTRAVGEALILSAPLIDKYDRLFRGDASSELAIEAQDRVHIASRRIGIKYKPLDVRRDAPLEDNLAEIAPRVAAFAGFQKLPLAELQAIAGDIPFRLPFSQALERYQELSRDKWLNLSQRERDKKWRPFEAAVSHFLRFYPNADALSIGRKDAYRYRHHLIDEIVAGSIKADTANKKLMRLRMILEKVFEVDYPENQNPFRGVRIKDDAGKRARPPFSEVEIDAIQKLLRTSSANDQLKAIIKIGMFTGATCKEICLLEEADIVLDGDIPHIKIQPNDQRHKVKSGGARHREIPLVGEALEAMRQFPAGFPRYRRDNGGEVVSAAANKLMAVVTDKTFYSFRHRIADLLRNSGAQDSMKDAIMGHTTRGMGMHYGAGFTLEKKREALETAFRNIESGL</sequence>
<accession>L0NM20</accession>
<gene>
    <name evidence="3" type="ORF">NT26_4119</name>
</gene>
<dbReference type="InterPro" id="IPR046668">
    <property type="entry name" value="DUF6538"/>
</dbReference>
<protein>
    <recommendedName>
        <fullName evidence="2">DUF6538 domain-containing protein</fullName>
    </recommendedName>
</protein>
<keyword evidence="4" id="KW-1185">Reference proteome</keyword>
<evidence type="ECO:0000313" key="3">
    <source>
        <dbReference type="EMBL" id="CCF21841.1"/>
    </source>
</evidence>
<dbReference type="GO" id="GO:0003677">
    <property type="term" value="F:DNA binding"/>
    <property type="evidence" value="ECO:0007669"/>
    <property type="project" value="InterPro"/>
</dbReference>
<dbReference type="EMBL" id="FO082820">
    <property type="protein sequence ID" value="CCF21841.1"/>
    <property type="molecule type" value="Genomic_DNA"/>
</dbReference>